<dbReference type="Proteomes" id="UP000301751">
    <property type="component" value="Unassembled WGS sequence"/>
</dbReference>
<keyword evidence="2" id="KW-1185">Reference proteome</keyword>
<dbReference type="EMBL" id="BJCL01000001">
    <property type="protein sequence ID" value="GCL61452.1"/>
    <property type="molecule type" value="Genomic_DNA"/>
</dbReference>
<gene>
    <name evidence="1" type="ORF">AQPW35_05330</name>
</gene>
<dbReference type="InterPro" id="IPR029058">
    <property type="entry name" value="AB_hydrolase_fold"/>
</dbReference>
<evidence type="ECO:0000313" key="2">
    <source>
        <dbReference type="Proteomes" id="UP000301751"/>
    </source>
</evidence>
<reference evidence="2" key="1">
    <citation type="submission" date="2019-03" db="EMBL/GenBank/DDBJ databases">
        <title>Aquabacterium pictum sp.nov., the first bacteriochlorophyll a-containing freshwater bacterium in the genus Aquabacterium of the class Betaproteobacteria.</title>
        <authorList>
            <person name="Hirose S."/>
            <person name="Tank M."/>
            <person name="Hara E."/>
            <person name="Tamaki H."/>
            <person name="Takaichi S."/>
            <person name="Haruta S."/>
            <person name="Hanada S."/>
        </authorList>
    </citation>
    <scope>NUCLEOTIDE SEQUENCE [LARGE SCALE GENOMIC DNA]</scope>
    <source>
        <strain evidence="2">W35</strain>
    </source>
</reference>
<comment type="caution">
    <text evidence="1">The sequence shown here is derived from an EMBL/GenBank/DDBJ whole genome shotgun (WGS) entry which is preliminary data.</text>
</comment>
<name>A0A480AN34_9BURK</name>
<sequence length="354" mass="38056">MIFTNRVIQPGTDPSALTRQFQPGSDAIGVVQAVRSGAGFQVGGAQASLDDAAAMQLLVPLFQASRPVVLYLHGNNNPPAACFERCARLEEIYGLEVVGFSWPSEGYLSSGNALPNLPAPATGHTDDGDDGDGLADITAGNRKDGWAERKIRRYRQAKTNAQESSDALARFLRLLAAARLYANGQRLSIAAHSLGCHYLQYTIETEGAAESLAAAHNIALLAACCRADGHGSWVRKLTPKGQVFITYNKADLVLFGAYIADGSQTKLGAEPGQRLVDPRVRYVSFSNAQVGWGGHGYFVSKPGDKLPKAAKKVFQRMFGSERDIQEDKGEYPRKVYPVGCDVDGSTCYMAMPPA</sequence>
<dbReference type="SUPFAM" id="SSF53474">
    <property type="entry name" value="alpha/beta-Hydrolases"/>
    <property type="match status" value="1"/>
</dbReference>
<evidence type="ECO:0000313" key="1">
    <source>
        <dbReference type="EMBL" id="GCL61452.1"/>
    </source>
</evidence>
<proteinExistence type="predicted"/>
<accession>A0A480AN34</accession>
<dbReference type="AlphaFoldDB" id="A0A480AN34"/>
<protein>
    <recommendedName>
        <fullName evidence="3">Alpha/beta hydrolase</fullName>
    </recommendedName>
</protein>
<dbReference type="InterPro" id="IPR010297">
    <property type="entry name" value="DUF900_hydrolase"/>
</dbReference>
<organism evidence="1 2">
    <name type="scientific">Pseudaquabacterium pictum</name>
    <dbReference type="NCBI Taxonomy" id="2315236"/>
    <lineage>
        <taxon>Bacteria</taxon>
        <taxon>Pseudomonadati</taxon>
        <taxon>Pseudomonadota</taxon>
        <taxon>Betaproteobacteria</taxon>
        <taxon>Burkholderiales</taxon>
        <taxon>Sphaerotilaceae</taxon>
        <taxon>Pseudaquabacterium</taxon>
    </lineage>
</organism>
<dbReference type="Pfam" id="PF05990">
    <property type="entry name" value="DUF900"/>
    <property type="match status" value="1"/>
</dbReference>
<evidence type="ECO:0008006" key="3">
    <source>
        <dbReference type="Google" id="ProtNLM"/>
    </source>
</evidence>